<reference evidence="3 4" key="1">
    <citation type="submission" date="2019-11" db="EMBL/GenBank/DDBJ databases">
        <title>Pedobacter sp. HMF7647 Genome sequencing and assembly.</title>
        <authorList>
            <person name="Kang H."/>
            <person name="Kim H."/>
            <person name="Joh K."/>
        </authorList>
    </citation>
    <scope>NUCLEOTIDE SEQUENCE [LARGE SCALE GENOMIC DNA]</scope>
    <source>
        <strain evidence="3 4">HMF7647</strain>
    </source>
</reference>
<evidence type="ECO:0000313" key="3">
    <source>
        <dbReference type="EMBL" id="MXV50683.1"/>
    </source>
</evidence>
<dbReference type="PROSITE" id="PS52050">
    <property type="entry name" value="WYL"/>
    <property type="match status" value="1"/>
</dbReference>
<evidence type="ECO:0000313" key="4">
    <source>
        <dbReference type="Proteomes" id="UP000466586"/>
    </source>
</evidence>
<gene>
    <name evidence="3" type="ORF">GS399_06830</name>
</gene>
<protein>
    <submittedName>
        <fullName evidence="3">WYL domain-containing protein</fullName>
    </submittedName>
</protein>
<organism evidence="3 4">
    <name type="scientific">Hufsiella arboris</name>
    <dbReference type="NCBI Taxonomy" id="2695275"/>
    <lineage>
        <taxon>Bacteria</taxon>
        <taxon>Pseudomonadati</taxon>
        <taxon>Bacteroidota</taxon>
        <taxon>Sphingobacteriia</taxon>
        <taxon>Sphingobacteriales</taxon>
        <taxon>Sphingobacteriaceae</taxon>
        <taxon>Hufsiella</taxon>
    </lineage>
</organism>
<dbReference type="InterPro" id="IPR036390">
    <property type="entry name" value="WH_DNA-bd_sf"/>
</dbReference>
<evidence type="ECO:0000259" key="2">
    <source>
        <dbReference type="Pfam" id="PF13280"/>
    </source>
</evidence>
<dbReference type="InterPro" id="IPR051534">
    <property type="entry name" value="CBASS_pafABC_assoc_protein"/>
</dbReference>
<name>A0A7K1Y7X0_9SPHI</name>
<feature type="domain" description="WYL" evidence="2">
    <location>
        <begin position="138"/>
        <end position="204"/>
    </location>
</feature>
<dbReference type="InterPro" id="IPR013196">
    <property type="entry name" value="HTH_11"/>
</dbReference>
<dbReference type="Proteomes" id="UP000466586">
    <property type="component" value="Unassembled WGS sequence"/>
</dbReference>
<dbReference type="EMBL" id="WVHT01000002">
    <property type="protein sequence ID" value="MXV50683.1"/>
    <property type="molecule type" value="Genomic_DNA"/>
</dbReference>
<dbReference type="InterPro" id="IPR026881">
    <property type="entry name" value="WYL_dom"/>
</dbReference>
<accession>A0A7K1Y7X0</accession>
<proteinExistence type="predicted"/>
<keyword evidence="4" id="KW-1185">Reference proteome</keyword>
<dbReference type="SUPFAM" id="SSF46785">
    <property type="entry name" value="Winged helix' DNA-binding domain"/>
    <property type="match status" value="1"/>
</dbReference>
<comment type="caution">
    <text evidence="3">The sequence shown here is derived from an EMBL/GenBank/DDBJ whole genome shotgun (WGS) entry which is preliminary data.</text>
</comment>
<dbReference type="PANTHER" id="PTHR34580:SF1">
    <property type="entry name" value="PROTEIN PAFC"/>
    <property type="match status" value="1"/>
</dbReference>
<feature type="domain" description="Helix-turn-helix type 11" evidence="1">
    <location>
        <begin position="6"/>
        <end position="58"/>
    </location>
</feature>
<dbReference type="InterPro" id="IPR036388">
    <property type="entry name" value="WH-like_DNA-bd_sf"/>
</dbReference>
<dbReference type="Pfam" id="PF13280">
    <property type="entry name" value="WYL"/>
    <property type="match status" value="1"/>
</dbReference>
<dbReference type="RefSeq" id="WP_160843842.1">
    <property type="nucleotide sequence ID" value="NZ_WVHT01000002.1"/>
</dbReference>
<evidence type="ECO:0000259" key="1">
    <source>
        <dbReference type="Pfam" id="PF08279"/>
    </source>
</evidence>
<dbReference type="AlphaFoldDB" id="A0A7K1Y7X0"/>
<sequence length="229" mass="26604">MNRIDRLFGLLTFLQSRKYTMIELISEKFNISIRTAYRDLKALCEQGIPLSFEPNKGYFVVNGYFLPPVSFSTDEANSLLLVEALVHGFTDESTKNNFTSALNKVKSVLKTTQKEQVEFLSNNIKLQVPACFVVNYNYLSLIQHAITSKNQVEIEYLNKAEQQSRRFIEPIGLIFYALSWHLIAWCSLRNDYRDFRVSRIASLKNTDLPFSNQNHMEVSEYMKQIPVDY</sequence>
<dbReference type="PANTHER" id="PTHR34580">
    <property type="match status" value="1"/>
</dbReference>
<dbReference type="Gene3D" id="1.10.10.10">
    <property type="entry name" value="Winged helix-like DNA-binding domain superfamily/Winged helix DNA-binding domain"/>
    <property type="match status" value="1"/>
</dbReference>
<dbReference type="Pfam" id="PF08279">
    <property type="entry name" value="HTH_11"/>
    <property type="match status" value="1"/>
</dbReference>